<dbReference type="InterPro" id="IPR054767">
    <property type="entry name" value="Cas10-Cmr2_palm2"/>
</dbReference>
<dbReference type="AlphaFoldDB" id="A0A846Z7V0"/>
<dbReference type="InterPro" id="IPR043128">
    <property type="entry name" value="Rev_trsase/Diguanyl_cyclase"/>
</dbReference>
<evidence type="ECO:0000259" key="4">
    <source>
        <dbReference type="PROSITE" id="PS50887"/>
    </source>
</evidence>
<reference evidence="5 6" key="1">
    <citation type="submission" date="2020-04" db="EMBL/GenBank/DDBJ databases">
        <title>MicrobeNet Type strains.</title>
        <authorList>
            <person name="Nicholson A.C."/>
        </authorList>
    </citation>
    <scope>NUCLEOTIDE SEQUENCE [LARGE SCALE GENOMIC DNA]</scope>
    <source>
        <strain evidence="5 6">ATCC BAA-277</strain>
    </source>
</reference>
<evidence type="ECO:0000256" key="1">
    <source>
        <dbReference type="ARBA" id="ARBA00022741"/>
    </source>
</evidence>
<accession>A0A846Z7V0</accession>
<evidence type="ECO:0000313" key="6">
    <source>
        <dbReference type="Proteomes" id="UP000579250"/>
    </source>
</evidence>
<dbReference type="InterPro" id="IPR038242">
    <property type="entry name" value="Cmr2_N"/>
</dbReference>
<dbReference type="Pfam" id="PF22335">
    <property type="entry name" value="Cas10-Cmr2_palm2"/>
    <property type="match status" value="1"/>
</dbReference>
<dbReference type="GO" id="GO:0000166">
    <property type="term" value="F:nucleotide binding"/>
    <property type="evidence" value="ECO:0007669"/>
    <property type="project" value="UniProtKB-KW"/>
</dbReference>
<evidence type="ECO:0000313" key="5">
    <source>
        <dbReference type="EMBL" id="NKZ07302.1"/>
    </source>
</evidence>
<dbReference type="Gene3D" id="3.30.70.270">
    <property type="match status" value="1"/>
</dbReference>
<dbReference type="PROSITE" id="PS50887">
    <property type="entry name" value="GGDEF"/>
    <property type="match status" value="1"/>
</dbReference>
<evidence type="ECO:0000256" key="2">
    <source>
        <dbReference type="ARBA" id="ARBA00023118"/>
    </source>
</evidence>
<organism evidence="5 6">
    <name type="scientific">Actinomadura latina</name>
    <dbReference type="NCBI Taxonomy" id="163603"/>
    <lineage>
        <taxon>Bacteria</taxon>
        <taxon>Bacillati</taxon>
        <taxon>Actinomycetota</taxon>
        <taxon>Actinomycetes</taxon>
        <taxon>Streptosporangiales</taxon>
        <taxon>Thermomonosporaceae</taxon>
        <taxon>Actinomadura</taxon>
    </lineage>
</organism>
<evidence type="ECO:0000256" key="3">
    <source>
        <dbReference type="SAM" id="MobiDB-lite"/>
    </source>
</evidence>
<keyword evidence="1" id="KW-0547">Nucleotide-binding</keyword>
<feature type="domain" description="GGDEF" evidence="4">
    <location>
        <begin position="330"/>
        <end position="469"/>
    </location>
</feature>
<dbReference type="GO" id="GO:0051607">
    <property type="term" value="P:defense response to virus"/>
    <property type="evidence" value="ECO:0007669"/>
    <property type="project" value="UniProtKB-KW"/>
</dbReference>
<dbReference type="InterPro" id="IPR013407">
    <property type="entry name" value="CRISPR-assoc_prot_Cmr2"/>
</dbReference>
<name>A0A846Z7V0_9ACTN</name>
<proteinExistence type="predicted"/>
<dbReference type="RefSeq" id="WP_083947212.1">
    <property type="nucleotide sequence ID" value="NZ_JAAXPI010000051.1"/>
</dbReference>
<dbReference type="Gene3D" id="3.30.70.2220">
    <property type="entry name" value="CRISPR-Cas system, Cmr2 subunit, D1 domain, cysteine cluster"/>
    <property type="match status" value="1"/>
</dbReference>
<dbReference type="EMBL" id="JAAXPI010000051">
    <property type="protein sequence ID" value="NKZ07302.1"/>
    <property type="molecule type" value="Genomic_DNA"/>
</dbReference>
<sequence length="577" mass="61915">MLDAPDENDVPQDLVIVTLPGVQHFVAESRRTADLFVSSRLMSELANALITAVPRGGLVLPLTGGPGGEDDPAGVPNRVVAVAPLGEGAALARMMCEAVRGAWRVHDPMNEVTGFPDVQWVSVPPGAGGYAAQWSRAQELLAQRKRSRDFAFAPVPVQRVCTLTGRWPGTREQGPGRRSEYLSKIGRVKRGYRGAERFPSTWSIASAPYRAGIIVAAAGSERLRRAAEDLQEAAEMLQDDVRSDDPRRPVSVSWRGGNLPGMPRGDDPALRWLRSVEGSWCEPATWDPESLRLDHGLPAEPDRDICGLGAAAASDLRRAAERAEVAAPSAYLAVIAQDADRMGESLSRTDLGQALRSWHGGASRALRAAGEFQREAVEVPDHLGRVVYAGGDDLLALAPLAHAMRAARASYDAFRRALAGELPDATASTAVVFFHVSSPLQSAVAAAQELLEKAKAHHRPGLGVAVMRRGGERASWISRWHTASGGVVLEHLETLVESMRGGALSARLAMGLERDRDELSTLNEEWLKMELTRRAVRHGVSDQGAEALLELMRAGHGGAPPVGAALVAQFLSAESTW</sequence>
<dbReference type="NCBIfam" id="TIGR02577">
    <property type="entry name" value="cas_TM1794_Cmr2"/>
    <property type="match status" value="1"/>
</dbReference>
<keyword evidence="2" id="KW-0051">Antiviral defense</keyword>
<feature type="region of interest" description="Disordered" evidence="3">
    <location>
        <begin position="236"/>
        <end position="261"/>
    </location>
</feature>
<dbReference type="InterPro" id="IPR024615">
    <property type="entry name" value="CRISPR-assoc_Cmr2_N"/>
</dbReference>
<dbReference type="InterPro" id="IPR000160">
    <property type="entry name" value="GGDEF_dom"/>
</dbReference>
<protein>
    <submittedName>
        <fullName evidence="5">Type III-B CRISPR-associated protein Cas10/Cmr2</fullName>
    </submittedName>
</protein>
<dbReference type="Pfam" id="PF12469">
    <property type="entry name" value="Cmr2_N"/>
    <property type="match status" value="1"/>
</dbReference>
<gene>
    <name evidence="5" type="primary">cas10</name>
    <name evidence="5" type="ORF">HGB48_26730</name>
</gene>
<feature type="compositionally biased region" description="Basic and acidic residues" evidence="3">
    <location>
        <begin position="239"/>
        <end position="248"/>
    </location>
</feature>
<keyword evidence="6" id="KW-1185">Reference proteome</keyword>
<comment type="caution">
    <text evidence="5">The sequence shown here is derived from an EMBL/GenBank/DDBJ whole genome shotgun (WGS) entry which is preliminary data.</text>
</comment>
<dbReference type="Proteomes" id="UP000579250">
    <property type="component" value="Unassembled WGS sequence"/>
</dbReference>